<proteinExistence type="predicted"/>
<keyword evidence="2" id="KW-1185">Reference proteome</keyword>
<organism evidence="1 2">
    <name type="scientific">Catenaria anguillulae PL171</name>
    <dbReference type="NCBI Taxonomy" id="765915"/>
    <lineage>
        <taxon>Eukaryota</taxon>
        <taxon>Fungi</taxon>
        <taxon>Fungi incertae sedis</taxon>
        <taxon>Blastocladiomycota</taxon>
        <taxon>Blastocladiomycetes</taxon>
        <taxon>Blastocladiales</taxon>
        <taxon>Catenariaceae</taxon>
        <taxon>Catenaria</taxon>
    </lineage>
</organism>
<sequence length="51" mass="6035">MRGWRMLRLWDGAVAQAWDCIEPKLYTSALINTELHLLNVMFPLRCTSHFE</sequence>
<dbReference type="Proteomes" id="UP000193411">
    <property type="component" value="Unassembled WGS sequence"/>
</dbReference>
<name>A0A1Y2HAD1_9FUNG</name>
<evidence type="ECO:0000313" key="2">
    <source>
        <dbReference type="Proteomes" id="UP000193411"/>
    </source>
</evidence>
<comment type="caution">
    <text evidence="1">The sequence shown here is derived from an EMBL/GenBank/DDBJ whole genome shotgun (WGS) entry which is preliminary data.</text>
</comment>
<gene>
    <name evidence="1" type="ORF">BCR44DRAFT_1441991</name>
</gene>
<accession>A0A1Y2HAD1</accession>
<dbReference type="AlphaFoldDB" id="A0A1Y2HAD1"/>
<reference evidence="1 2" key="1">
    <citation type="submission" date="2016-07" db="EMBL/GenBank/DDBJ databases">
        <title>Pervasive Adenine N6-methylation of Active Genes in Fungi.</title>
        <authorList>
            <consortium name="DOE Joint Genome Institute"/>
            <person name="Mondo S.J."/>
            <person name="Dannebaum R.O."/>
            <person name="Kuo R.C."/>
            <person name="Labutti K."/>
            <person name="Haridas S."/>
            <person name="Kuo A."/>
            <person name="Salamov A."/>
            <person name="Ahrendt S.R."/>
            <person name="Lipzen A."/>
            <person name="Sullivan W."/>
            <person name="Andreopoulos W.B."/>
            <person name="Clum A."/>
            <person name="Lindquist E."/>
            <person name="Daum C."/>
            <person name="Ramamoorthy G.K."/>
            <person name="Gryganskyi A."/>
            <person name="Culley D."/>
            <person name="Magnuson J.K."/>
            <person name="James T.Y."/>
            <person name="O'Malley M.A."/>
            <person name="Stajich J.E."/>
            <person name="Spatafora J.W."/>
            <person name="Visel A."/>
            <person name="Grigoriev I.V."/>
        </authorList>
    </citation>
    <scope>NUCLEOTIDE SEQUENCE [LARGE SCALE GENOMIC DNA]</scope>
    <source>
        <strain evidence="1 2">PL171</strain>
    </source>
</reference>
<evidence type="ECO:0000313" key="1">
    <source>
        <dbReference type="EMBL" id="ORZ31547.1"/>
    </source>
</evidence>
<protein>
    <submittedName>
        <fullName evidence="1">Uncharacterized protein</fullName>
    </submittedName>
</protein>
<dbReference type="EMBL" id="MCFL01000058">
    <property type="protein sequence ID" value="ORZ31547.1"/>
    <property type="molecule type" value="Genomic_DNA"/>
</dbReference>